<keyword evidence="4" id="KW-1185">Reference proteome</keyword>
<keyword evidence="1" id="KW-0732">Signal</keyword>
<dbReference type="Gene3D" id="3.40.190.10">
    <property type="entry name" value="Periplasmic binding protein-like II"/>
    <property type="match status" value="2"/>
</dbReference>
<dbReference type="Pfam" id="PF00497">
    <property type="entry name" value="SBP_bac_3"/>
    <property type="match status" value="1"/>
</dbReference>
<dbReference type="AlphaFoldDB" id="A0A918UAE8"/>
<evidence type="ECO:0000259" key="2">
    <source>
        <dbReference type="Pfam" id="PF00497"/>
    </source>
</evidence>
<feature type="signal peptide" evidence="1">
    <location>
        <begin position="1"/>
        <end position="20"/>
    </location>
</feature>
<feature type="domain" description="Solute-binding protein family 3/N-terminal" evidence="2">
    <location>
        <begin position="31"/>
        <end position="167"/>
    </location>
</feature>
<reference evidence="3" key="1">
    <citation type="journal article" date="2014" name="Int. J. Syst. Evol. Microbiol.">
        <title>Complete genome sequence of Corynebacterium casei LMG S-19264T (=DSM 44701T), isolated from a smear-ripened cheese.</title>
        <authorList>
            <consortium name="US DOE Joint Genome Institute (JGI-PGF)"/>
            <person name="Walter F."/>
            <person name="Albersmeier A."/>
            <person name="Kalinowski J."/>
            <person name="Ruckert C."/>
        </authorList>
    </citation>
    <scope>NUCLEOTIDE SEQUENCE</scope>
    <source>
        <strain evidence="3">KCTC 32182</strain>
    </source>
</reference>
<comment type="caution">
    <text evidence="3">The sequence shown here is derived from an EMBL/GenBank/DDBJ whole genome shotgun (WGS) entry which is preliminary data.</text>
</comment>
<reference evidence="3" key="2">
    <citation type="submission" date="2020-09" db="EMBL/GenBank/DDBJ databases">
        <authorList>
            <person name="Sun Q."/>
            <person name="Kim S."/>
        </authorList>
    </citation>
    <scope>NUCLEOTIDE SEQUENCE</scope>
    <source>
        <strain evidence="3">KCTC 32182</strain>
    </source>
</reference>
<gene>
    <name evidence="3" type="ORF">GCM10011289_19690</name>
</gene>
<accession>A0A918UAE8</accession>
<evidence type="ECO:0000256" key="1">
    <source>
        <dbReference type="SAM" id="SignalP"/>
    </source>
</evidence>
<evidence type="ECO:0000313" key="4">
    <source>
        <dbReference type="Proteomes" id="UP000645257"/>
    </source>
</evidence>
<organism evidence="3 4">
    <name type="scientific">Paludibacterium paludis</name>
    <dbReference type="NCBI Taxonomy" id="1225769"/>
    <lineage>
        <taxon>Bacteria</taxon>
        <taxon>Pseudomonadati</taxon>
        <taxon>Pseudomonadota</taxon>
        <taxon>Betaproteobacteria</taxon>
        <taxon>Neisseriales</taxon>
        <taxon>Chromobacteriaceae</taxon>
        <taxon>Paludibacterium</taxon>
    </lineage>
</organism>
<protein>
    <recommendedName>
        <fullName evidence="2">Solute-binding protein family 3/N-terminal domain-containing protein</fullName>
    </recommendedName>
</protein>
<feature type="chain" id="PRO_5036742420" description="Solute-binding protein family 3/N-terminal domain-containing protein" evidence="1">
    <location>
        <begin position="21"/>
        <end position="248"/>
    </location>
</feature>
<name>A0A918UAE8_9NEIS</name>
<dbReference type="InterPro" id="IPR001638">
    <property type="entry name" value="Solute-binding_3/MltF_N"/>
</dbReference>
<sequence>MAKRCAGSIVAICLAHACFAEEVVISIQYRDKPPYSYSKEGRPAGFLLERTVEILRRAAVPAKYEQIPVKRIVQDIKDNKKTVCSPGWYKIPDREVFAQFTLAIHQDKPQIVLANVQVAKQIQSMSTFKSLLNNKDYRLGIVSGVSYGPDLDGMINNATTTAMDSNVTPDGLARMIAMHRADYMIIDVEDYNFLLQKKEIDTDRLVVLKFKDIPEGLRRYIMCSKNVSADIMQRINRSIQTVVPGLSP</sequence>
<dbReference type="EMBL" id="BMYX01000010">
    <property type="protein sequence ID" value="GGY16475.1"/>
    <property type="molecule type" value="Genomic_DNA"/>
</dbReference>
<proteinExistence type="predicted"/>
<dbReference type="SUPFAM" id="SSF53850">
    <property type="entry name" value="Periplasmic binding protein-like II"/>
    <property type="match status" value="1"/>
</dbReference>
<dbReference type="Proteomes" id="UP000645257">
    <property type="component" value="Unassembled WGS sequence"/>
</dbReference>
<dbReference type="RefSeq" id="WP_189533808.1">
    <property type="nucleotide sequence ID" value="NZ_BMYX01000010.1"/>
</dbReference>
<evidence type="ECO:0000313" key="3">
    <source>
        <dbReference type="EMBL" id="GGY16475.1"/>
    </source>
</evidence>